<proteinExistence type="predicted"/>
<name>X0SFG0_9ZZZZ</name>
<organism evidence="1">
    <name type="scientific">marine sediment metagenome</name>
    <dbReference type="NCBI Taxonomy" id="412755"/>
    <lineage>
        <taxon>unclassified sequences</taxon>
        <taxon>metagenomes</taxon>
        <taxon>ecological metagenomes</taxon>
    </lineage>
</organism>
<gene>
    <name evidence="1" type="ORF">S01H1_10726</name>
</gene>
<reference evidence="1" key="1">
    <citation type="journal article" date="2014" name="Front. Microbiol.">
        <title>High frequency of phylogenetically diverse reductive dehalogenase-homologous genes in deep subseafloor sedimentary metagenomes.</title>
        <authorList>
            <person name="Kawai M."/>
            <person name="Futagami T."/>
            <person name="Toyoda A."/>
            <person name="Takaki Y."/>
            <person name="Nishi S."/>
            <person name="Hori S."/>
            <person name="Arai W."/>
            <person name="Tsubouchi T."/>
            <person name="Morono Y."/>
            <person name="Uchiyama I."/>
            <person name="Ito T."/>
            <person name="Fujiyama A."/>
            <person name="Inagaki F."/>
            <person name="Takami H."/>
        </authorList>
    </citation>
    <scope>NUCLEOTIDE SEQUENCE</scope>
    <source>
        <strain evidence="1">Expedition CK06-06</strain>
    </source>
</reference>
<dbReference type="AlphaFoldDB" id="X0SFG0"/>
<accession>X0SFG0</accession>
<evidence type="ECO:0000313" key="1">
    <source>
        <dbReference type="EMBL" id="GAF73861.1"/>
    </source>
</evidence>
<sequence>MSDSIKAWHEMQEEKLASLKADEAIAKAIKNKEIVYADESVKYIWLLDFCDGKIYRYDISVLCNEENKWNPDTESCEAFLYGAGHSLKDCEWMVTNNDKIQYGN</sequence>
<dbReference type="EMBL" id="BARS01005465">
    <property type="protein sequence ID" value="GAF73861.1"/>
    <property type="molecule type" value="Genomic_DNA"/>
</dbReference>
<protein>
    <submittedName>
        <fullName evidence="1">Uncharacterized protein</fullName>
    </submittedName>
</protein>
<comment type="caution">
    <text evidence="1">The sequence shown here is derived from an EMBL/GenBank/DDBJ whole genome shotgun (WGS) entry which is preliminary data.</text>
</comment>